<dbReference type="EMBL" id="JRNE01000006">
    <property type="protein sequence ID" value="KGF19115.1"/>
    <property type="molecule type" value="Genomic_DNA"/>
</dbReference>
<evidence type="ECO:0000256" key="1">
    <source>
        <dbReference type="SAM" id="MobiDB-lite"/>
    </source>
</evidence>
<gene>
    <name evidence="3" type="ORF">HMPREF1650_00480</name>
</gene>
<keyword evidence="2" id="KW-1133">Transmembrane helix</keyword>
<feature type="transmembrane region" description="Helical" evidence="2">
    <location>
        <begin position="94"/>
        <end position="112"/>
    </location>
</feature>
<dbReference type="Proteomes" id="UP000029548">
    <property type="component" value="Unassembled WGS sequence"/>
</dbReference>
<evidence type="ECO:0000256" key="2">
    <source>
        <dbReference type="SAM" id="Phobius"/>
    </source>
</evidence>
<feature type="transmembrane region" description="Helical" evidence="2">
    <location>
        <begin position="147"/>
        <end position="172"/>
    </location>
</feature>
<keyword evidence="2" id="KW-0812">Transmembrane</keyword>
<feature type="region of interest" description="Disordered" evidence="1">
    <location>
        <begin position="1"/>
        <end position="49"/>
    </location>
</feature>
<sequence>MSAPSPAEQPAESSAEQPAPSSAESSARQPVPSSARQSRAAAGGSSSSADLLARSDLPRAAKAAIAVSRALGRVALVALVVAVVAVAFGWAPVAWAAVIVLLAWCVSWGIFAGVAAGKWALIGAAAAVAQGTWAVAAGSSAQGEAGALVMIGVPVVGLAVGMVGGVAVRGAWDRRQAERERRLAALPDWARDELGAAADGLDPNATRPPGPAVIGSHSDPAVRLLAAVCRPLPGSTVLAGEPAIAVNGSRVAVVAWGPRLDRAVQAPPLPPLPPGVGARVFVVREGTELASLLDDVPAPTSSAAPGGSAVLSGATEIVATEPQELAAHLGAGTPPDGDACHGIAADLHARVLDALDGYSGVGERHG</sequence>
<dbReference type="RefSeq" id="WP_035119606.1">
    <property type="nucleotide sequence ID" value="NZ_JRNE01000006.1"/>
</dbReference>
<organism evidence="3 4">
    <name type="scientific">Corynebacterium freneyi DNF00450</name>
    <dbReference type="NCBI Taxonomy" id="1287475"/>
    <lineage>
        <taxon>Bacteria</taxon>
        <taxon>Bacillati</taxon>
        <taxon>Actinomycetota</taxon>
        <taxon>Actinomycetes</taxon>
        <taxon>Mycobacteriales</taxon>
        <taxon>Corynebacteriaceae</taxon>
        <taxon>Corynebacterium</taxon>
    </lineage>
</organism>
<dbReference type="eggNOG" id="ENOG503296J">
    <property type="taxonomic scope" value="Bacteria"/>
</dbReference>
<comment type="caution">
    <text evidence="3">The sequence shown here is derived from an EMBL/GenBank/DDBJ whole genome shotgun (WGS) entry which is preliminary data.</text>
</comment>
<feature type="transmembrane region" description="Helical" evidence="2">
    <location>
        <begin position="70"/>
        <end position="88"/>
    </location>
</feature>
<proteinExistence type="predicted"/>
<reference evidence="3 4" key="1">
    <citation type="submission" date="2014-07" db="EMBL/GenBank/DDBJ databases">
        <authorList>
            <person name="McCorrison J."/>
            <person name="Sanka R."/>
            <person name="Torralba M."/>
            <person name="Gillis M."/>
            <person name="Haft D.H."/>
            <person name="Methe B."/>
            <person name="Sutton G."/>
            <person name="Nelson K.E."/>
        </authorList>
    </citation>
    <scope>NUCLEOTIDE SEQUENCE [LARGE SCALE GENOMIC DNA]</scope>
    <source>
        <strain evidence="3 4">DNF00450</strain>
    </source>
</reference>
<protein>
    <submittedName>
        <fullName evidence="3">Uncharacterized protein</fullName>
    </submittedName>
</protein>
<name>A0A095Y9J8_9CORY</name>
<accession>A0A095Y9J8</accession>
<evidence type="ECO:0000313" key="4">
    <source>
        <dbReference type="Proteomes" id="UP000029548"/>
    </source>
</evidence>
<feature type="transmembrane region" description="Helical" evidence="2">
    <location>
        <begin position="119"/>
        <end position="141"/>
    </location>
</feature>
<keyword evidence="2" id="KW-0472">Membrane</keyword>
<dbReference type="AlphaFoldDB" id="A0A095Y9J8"/>
<evidence type="ECO:0000313" key="3">
    <source>
        <dbReference type="EMBL" id="KGF19115.1"/>
    </source>
</evidence>